<keyword evidence="2" id="KW-1185">Reference proteome</keyword>
<accession>A0A1Z2XKA8</accession>
<dbReference type="InterPro" id="IPR046106">
    <property type="entry name" value="DUF6043"/>
</dbReference>
<name>A0A1B1S8D8_9BACT</name>
<dbReference type="EMBL" id="CP015402">
    <property type="protein sequence ID" value="ANU63050.1"/>
    <property type="molecule type" value="Genomic_DNA"/>
</dbReference>
<protein>
    <submittedName>
        <fullName evidence="1">Uncharacterized protein</fullName>
    </submittedName>
</protein>
<evidence type="ECO:0000313" key="1">
    <source>
        <dbReference type="EMBL" id="ANU63050.1"/>
    </source>
</evidence>
<sequence>MNKEDTKRLTKELLKEWQRTHYQEYCDFSDLMHNRDGKGFDVVFAEACMMIPRFEKELVLYLKNDRSEGIEDLETMLKEEGIISKLSLHFFAQLPDSNVPAMLCWLFFGRSFECMVEYGEEMIRNPKLNFLLRRLARVNIKVIINRSISIKARTEADWVKFVEELDEIGETPTVTASVVSKFKSLPTDTKATMKETSEKKPITGKQKKRRTLEELLPNGDEYLFDSIDEHVNLRQSGRDLAMLYLVLDKGRAMVRTTVTEFHAALVVRYKDKKNIEIPGHRWIQGALKDYLEPTEYRQKSILTFERPEHIVDYNELRERLNVADYMYSY</sequence>
<reference evidence="2" key="1">
    <citation type="submission" date="2016-04" db="EMBL/GenBank/DDBJ databases">
        <title>Complete Genome Sequences of Twelve Strains of a Stable Defined Moderately Diverse Mouse Microbiota 2 (sDMDMm2).</title>
        <authorList>
            <person name="Uchimura Y."/>
            <person name="Wyss M."/>
            <person name="Brugiroux S."/>
            <person name="Limenitakis J.P."/>
            <person name="Stecher B."/>
            <person name="McCoy K.D."/>
            <person name="Macpherson A.J."/>
        </authorList>
    </citation>
    <scope>NUCLEOTIDE SEQUENCE [LARGE SCALE GENOMIC DNA]</scope>
    <source>
        <strain evidence="2">YL27</strain>
    </source>
</reference>
<proteinExistence type="predicted"/>
<dbReference type="Pfam" id="PF19509">
    <property type="entry name" value="DUF6043"/>
    <property type="match status" value="1"/>
</dbReference>
<organism evidence="1 2">
    <name type="scientific">Muribaculum intestinale</name>
    <dbReference type="NCBI Taxonomy" id="1796646"/>
    <lineage>
        <taxon>Bacteria</taxon>
        <taxon>Pseudomonadati</taxon>
        <taxon>Bacteroidota</taxon>
        <taxon>Bacteroidia</taxon>
        <taxon>Bacteroidales</taxon>
        <taxon>Muribaculaceae</taxon>
        <taxon>Muribaculum</taxon>
    </lineage>
</organism>
<dbReference type="RefSeq" id="WP_068960410.1">
    <property type="nucleotide sequence ID" value="NZ_CAJTCT010000030.1"/>
</dbReference>
<evidence type="ECO:0000313" key="2">
    <source>
        <dbReference type="Proteomes" id="UP000186351"/>
    </source>
</evidence>
<dbReference type="GeneID" id="65536112"/>
<dbReference type="KEGG" id="pary:A4V02_04520"/>
<dbReference type="AlphaFoldDB" id="A0A1B1S8D8"/>
<dbReference type="OrthoDB" id="1061777at2"/>
<dbReference type="Proteomes" id="UP000186351">
    <property type="component" value="Chromosome"/>
</dbReference>
<accession>A0A1B1S8D8</accession>
<gene>
    <name evidence="1" type="ORF">A4V02_04520</name>
</gene>